<dbReference type="Proteomes" id="UP000315017">
    <property type="component" value="Chromosome"/>
</dbReference>
<protein>
    <submittedName>
        <fullName evidence="7">Transcriptional activator protein NhaR</fullName>
    </submittedName>
</protein>
<keyword evidence="2" id="KW-0805">Transcription regulation</keyword>
<accession>A0A517YL06</accession>
<dbReference type="KEGG" id="aagg:ETAA8_60700"/>
<dbReference type="PRINTS" id="PR00039">
    <property type="entry name" value="HTHLYSR"/>
</dbReference>
<dbReference type="FunFam" id="1.10.10.10:FF:000001">
    <property type="entry name" value="LysR family transcriptional regulator"/>
    <property type="match status" value="1"/>
</dbReference>
<dbReference type="EMBL" id="CP036274">
    <property type="protein sequence ID" value="QDU30917.1"/>
    <property type="molecule type" value="Genomic_DNA"/>
</dbReference>
<reference evidence="7 8" key="1">
    <citation type="submission" date="2019-02" db="EMBL/GenBank/DDBJ databases">
        <title>Deep-cultivation of Planctomycetes and their phenomic and genomic characterization uncovers novel biology.</title>
        <authorList>
            <person name="Wiegand S."/>
            <person name="Jogler M."/>
            <person name="Boedeker C."/>
            <person name="Pinto D."/>
            <person name="Vollmers J."/>
            <person name="Rivas-Marin E."/>
            <person name="Kohn T."/>
            <person name="Peeters S.H."/>
            <person name="Heuer A."/>
            <person name="Rast P."/>
            <person name="Oberbeckmann S."/>
            <person name="Bunk B."/>
            <person name="Jeske O."/>
            <person name="Meyerdierks A."/>
            <person name="Storesund J.E."/>
            <person name="Kallscheuer N."/>
            <person name="Luecker S."/>
            <person name="Lage O.M."/>
            <person name="Pohl T."/>
            <person name="Merkel B.J."/>
            <person name="Hornburger P."/>
            <person name="Mueller R.-W."/>
            <person name="Bruemmer F."/>
            <person name="Labrenz M."/>
            <person name="Spormann A.M."/>
            <person name="Op den Camp H."/>
            <person name="Overmann J."/>
            <person name="Amann R."/>
            <person name="Jetten M.S.M."/>
            <person name="Mascher T."/>
            <person name="Medema M.H."/>
            <person name="Devos D.P."/>
            <person name="Kaster A.-K."/>
            <person name="Ovreas L."/>
            <person name="Rohde M."/>
            <person name="Galperin M.Y."/>
            <person name="Jogler C."/>
        </authorList>
    </citation>
    <scope>NUCLEOTIDE SEQUENCE [LARGE SCALE GENOMIC DNA]</scope>
    <source>
        <strain evidence="7 8">ETA_A8</strain>
    </source>
</reference>
<evidence type="ECO:0000313" key="8">
    <source>
        <dbReference type="Proteomes" id="UP000315017"/>
    </source>
</evidence>
<dbReference type="GO" id="GO:0003700">
    <property type="term" value="F:DNA-binding transcription factor activity"/>
    <property type="evidence" value="ECO:0007669"/>
    <property type="project" value="InterPro"/>
</dbReference>
<dbReference type="AlphaFoldDB" id="A0A517YL06"/>
<evidence type="ECO:0000256" key="4">
    <source>
        <dbReference type="ARBA" id="ARBA00023159"/>
    </source>
</evidence>
<dbReference type="InterPro" id="IPR036390">
    <property type="entry name" value="WH_DNA-bd_sf"/>
</dbReference>
<evidence type="ECO:0000313" key="7">
    <source>
        <dbReference type="EMBL" id="QDU30917.1"/>
    </source>
</evidence>
<gene>
    <name evidence="7" type="primary">nhaR_4</name>
    <name evidence="7" type="ORF">ETAA8_60700</name>
</gene>
<dbReference type="InterPro" id="IPR005119">
    <property type="entry name" value="LysR_subst-bd"/>
</dbReference>
<proteinExistence type="inferred from homology"/>
<feature type="domain" description="HTH lysR-type" evidence="6">
    <location>
        <begin position="8"/>
        <end position="65"/>
    </location>
</feature>
<dbReference type="SUPFAM" id="SSF46785">
    <property type="entry name" value="Winged helix' DNA-binding domain"/>
    <property type="match status" value="1"/>
</dbReference>
<dbReference type="GO" id="GO:2000142">
    <property type="term" value="P:regulation of DNA-templated transcription initiation"/>
    <property type="evidence" value="ECO:0007669"/>
    <property type="project" value="TreeGrafter"/>
</dbReference>
<dbReference type="SUPFAM" id="SSF53850">
    <property type="entry name" value="Periplasmic binding protein-like II"/>
    <property type="match status" value="1"/>
</dbReference>
<comment type="similarity">
    <text evidence="1">Belongs to the LysR transcriptional regulatory family.</text>
</comment>
<evidence type="ECO:0000256" key="1">
    <source>
        <dbReference type="ARBA" id="ARBA00009437"/>
    </source>
</evidence>
<dbReference type="RefSeq" id="WP_202921338.1">
    <property type="nucleotide sequence ID" value="NZ_CP036274.1"/>
</dbReference>
<dbReference type="PROSITE" id="PS50931">
    <property type="entry name" value="HTH_LYSR"/>
    <property type="match status" value="1"/>
</dbReference>
<name>A0A517YL06_9BACT</name>
<dbReference type="InterPro" id="IPR000847">
    <property type="entry name" value="LysR_HTH_N"/>
</dbReference>
<keyword evidence="8" id="KW-1185">Reference proteome</keyword>
<dbReference type="Gene3D" id="1.10.10.10">
    <property type="entry name" value="Winged helix-like DNA-binding domain superfamily/Winged helix DNA-binding domain"/>
    <property type="match status" value="1"/>
</dbReference>
<dbReference type="Pfam" id="PF03466">
    <property type="entry name" value="LysR_substrate"/>
    <property type="match status" value="1"/>
</dbReference>
<dbReference type="PANTHER" id="PTHR30293">
    <property type="entry name" value="TRANSCRIPTIONAL REGULATORY PROTEIN NAC-RELATED"/>
    <property type="match status" value="1"/>
</dbReference>
<keyword evidence="3" id="KW-0238">DNA-binding</keyword>
<evidence type="ECO:0000259" key="6">
    <source>
        <dbReference type="PROSITE" id="PS50931"/>
    </source>
</evidence>
<dbReference type="Pfam" id="PF00126">
    <property type="entry name" value="HTH_1"/>
    <property type="match status" value="1"/>
</dbReference>
<dbReference type="PANTHER" id="PTHR30293:SF2">
    <property type="entry name" value="TRANSCRIPTIONAL ACTIVATOR PROTEIN NHAR"/>
    <property type="match status" value="1"/>
</dbReference>
<evidence type="ECO:0000256" key="2">
    <source>
        <dbReference type="ARBA" id="ARBA00023015"/>
    </source>
</evidence>
<sequence length="307" mass="34516">MMEKLQDLNFLHLFYFWMVVRHGSITAACERLHLTQPTISTQIRKLEKSLGHELFSRTGRELELTEVGQSVFEYAEDMFAVGRELLGALRGVPSKRALRLHVGVPMVMPKWITYRLLEPILHFPQPLQILCHEAPLDILIADLMRHKYDVILSDTPVPSSKRVRSYSHLLGSCGVTLCASRELASRLQRRFPQSMDGAPMLLPAANTELRRLIDRWLDDTGLSPRVIAEINDSALLQVFGQGGAGVFPIPTAVLPEVKRQFDVEEVGQLNDLQLNFYAITLQRKLTHPAVVAISAAAKDDLLTFTTA</sequence>
<dbReference type="Gene3D" id="3.40.190.290">
    <property type="match status" value="1"/>
</dbReference>
<evidence type="ECO:0000256" key="5">
    <source>
        <dbReference type="ARBA" id="ARBA00023163"/>
    </source>
</evidence>
<evidence type="ECO:0000256" key="3">
    <source>
        <dbReference type="ARBA" id="ARBA00023125"/>
    </source>
</evidence>
<keyword evidence="5" id="KW-0804">Transcription</keyword>
<organism evidence="7 8">
    <name type="scientific">Anatilimnocola aggregata</name>
    <dbReference type="NCBI Taxonomy" id="2528021"/>
    <lineage>
        <taxon>Bacteria</taxon>
        <taxon>Pseudomonadati</taxon>
        <taxon>Planctomycetota</taxon>
        <taxon>Planctomycetia</taxon>
        <taxon>Pirellulales</taxon>
        <taxon>Pirellulaceae</taxon>
        <taxon>Anatilimnocola</taxon>
    </lineage>
</organism>
<keyword evidence="4" id="KW-0010">Activator</keyword>
<dbReference type="InterPro" id="IPR036388">
    <property type="entry name" value="WH-like_DNA-bd_sf"/>
</dbReference>
<dbReference type="GO" id="GO:0003677">
    <property type="term" value="F:DNA binding"/>
    <property type="evidence" value="ECO:0007669"/>
    <property type="project" value="UniProtKB-KW"/>
</dbReference>